<keyword evidence="1" id="KW-0472">Membrane</keyword>
<gene>
    <name evidence="2" type="ORF">METZ01_LOCUS315918</name>
</gene>
<dbReference type="EMBL" id="UINC01101885">
    <property type="protein sequence ID" value="SVC63064.1"/>
    <property type="molecule type" value="Genomic_DNA"/>
</dbReference>
<keyword evidence="1" id="KW-1133">Transmembrane helix</keyword>
<dbReference type="AlphaFoldDB" id="A0A382NPF7"/>
<protein>
    <submittedName>
        <fullName evidence="2">Uncharacterized protein</fullName>
    </submittedName>
</protein>
<proteinExistence type="predicted"/>
<accession>A0A382NPF7</accession>
<evidence type="ECO:0000256" key="1">
    <source>
        <dbReference type="SAM" id="Phobius"/>
    </source>
</evidence>
<feature type="transmembrane region" description="Helical" evidence="1">
    <location>
        <begin position="6"/>
        <end position="22"/>
    </location>
</feature>
<name>A0A382NPF7_9ZZZZ</name>
<keyword evidence="1" id="KW-0812">Transmembrane</keyword>
<evidence type="ECO:0000313" key="2">
    <source>
        <dbReference type="EMBL" id="SVC63064.1"/>
    </source>
</evidence>
<organism evidence="2">
    <name type="scientific">marine metagenome</name>
    <dbReference type="NCBI Taxonomy" id="408172"/>
    <lineage>
        <taxon>unclassified sequences</taxon>
        <taxon>metagenomes</taxon>
        <taxon>ecological metagenomes</taxon>
    </lineage>
</organism>
<sequence>MVQLASHYILIVYITYFFIYSFS</sequence>
<reference evidence="2" key="1">
    <citation type="submission" date="2018-05" db="EMBL/GenBank/DDBJ databases">
        <authorList>
            <person name="Lanie J.A."/>
            <person name="Ng W.-L."/>
            <person name="Kazmierczak K.M."/>
            <person name="Andrzejewski T.M."/>
            <person name="Davidsen T.M."/>
            <person name="Wayne K.J."/>
            <person name="Tettelin H."/>
            <person name="Glass J.I."/>
            <person name="Rusch D."/>
            <person name="Podicherti R."/>
            <person name="Tsui H.-C.T."/>
            <person name="Winkler M.E."/>
        </authorList>
    </citation>
    <scope>NUCLEOTIDE SEQUENCE</scope>
</reference>